<dbReference type="EMBL" id="HG992338">
    <property type="protein sequence ID" value="CAE6779722.1"/>
    <property type="molecule type" value="Genomic_DNA"/>
</dbReference>
<reference evidence="1 2" key="1">
    <citation type="submission" date="2021-02" db="EMBL/GenBank/DDBJ databases">
        <authorList>
            <person name="Pothier F. J."/>
        </authorList>
    </citation>
    <scope>NUCLEOTIDE SEQUENCE [LARGE SCALE GENOMIC DNA]</scope>
    <source>
        <strain evidence="1 2">301</strain>
    </source>
</reference>
<protein>
    <submittedName>
        <fullName evidence="1">Uncharacterized protein</fullName>
    </submittedName>
</protein>
<name>A0ABN7M1B4_9XANT</name>
<sequence>MVHTTDRTAAGEVITGLVAQCLAAHIARPPPAREEMTR</sequence>
<dbReference type="EMBL" id="HG992338">
    <property type="protein sequence ID" value="CAE6779736.1"/>
    <property type="molecule type" value="Genomic_DNA"/>
</dbReference>
<dbReference type="Proteomes" id="UP000835287">
    <property type="component" value="Chromosome"/>
</dbReference>
<accession>A0ABN7M1B4</accession>
<gene>
    <name evidence="1" type="ORF">XAC301_23690</name>
</gene>
<proteinExistence type="predicted"/>
<evidence type="ECO:0000313" key="1">
    <source>
        <dbReference type="EMBL" id="CAE6779736.1"/>
    </source>
</evidence>
<evidence type="ECO:0000313" key="2">
    <source>
        <dbReference type="Proteomes" id="UP000835287"/>
    </source>
</evidence>
<organism evidence="1 2">
    <name type="scientific">Xanthomonas arboricola pv. corylina</name>
    <dbReference type="NCBI Taxonomy" id="487821"/>
    <lineage>
        <taxon>Bacteria</taxon>
        <taxon>Pseudomonadati</taxon>
        <taxon>Pseudomonadota</taxon>
        <taxon>Gammaproteobacteria</taxon>
        <taxon>Lysobacterales</taxon>
        <taxon>Lysobacteraceae</taxon>
        <taxon>Xanthomonas</taxon>
    </lineage>
</organism>
<keyword evidence="2" id="KW-1185">Reference proteome</keyword>